<proteinExistence type="predicted"/>
<dbReference type="Gene3D" id="2.40.70.10">
    <property type="entry name" value="Acid Proteases"/>
    <property type="match status" value="1"/>
</dbReference>
<dbReference type="CDD" id="cd00303">
    <property type="entry name" value="retropepsin_like"/>
    <property type="match status" value="1"/>
</dbReference>
<dbReference type="STRING" id="1051891.A0A0C3QHY2"/>
<evidence type="ECO:0000313" key="2">
    <source>
        <dbReference type="Proteomes" id="UP000054248"/>
    </source>
</evidence>
<sequence>MYILNKPLPVQLATTGSRTKVNCSVDVEFSYQSVKEKRRFNVINFDEYDIILGTPFLYQYKVAIGFNPTQIALGVMKAAPIQGIQHLESLRQQLKNEAKDLCKDITDTPLPPMRAVNHTIPLIDENKVEQVLSLQECCWVALAAFLCT</sequence>
<dbReference type="EMBL" id="KN823042">
    <property type="protein sequence ID" value="KIO25449.1"/>
    <property type="molecule type" value="Genomic_DNA"/>
</dbReference>
<evidence type="ECO:0000313" key="1">
    <source>
        <dbReference type="EMBL" id="KIO25449.1"/>
    </source>
</evidence>
<keyword evidence="2" id="KW-1185">Reference proteome</keyword>
<dbReference type="HOGENOM" id="CLU_1760132_0_0_1"/>
<reference evidence="1 2" key="1">
    <citation type="submission" date="2014-04" db="EMBL/GenBank/DDBJ databases">
        <authorList>
            <consortium name="DOE Joint Genome Institute"/>
            <person name="Kuo A."/>
            <person name="Girlanda M."/>
            <person name="Perotto S."/>
            <person name="Kohler A."/>
            <person name="Nagy L.G."/>
            <person name="Floudas D."/>
            <person name="Copeland A."/>
            <person name="Barry K.W."/>
            <person name="Cichocki N."/>
            <person name="Veneault-Fourrey C."/>
            <person name="LaButti K."/>
            <person name="Lindquist E.A."/>
            <person name="Lipzen A."/>
            <person name="Lundell T."/>
            <person name="Morin E."/>
            <person name="Murat C."/>
            <person name="Sun H."/>
            <person name="Tunlid A."/>
            <person name="Henrissat B."/>
            <person name="Grigoriev I.V."/>
            <person name="Hibbett D.S."/>
            <person name="Martin F."/>
            <person name="Nordberg H.P."/>
            <person name="Cantor M.N."/>
            <person name="Hua S.X."/>
        </authorList>
    </citation>
    <scope>NUCLEOTIDE SEQUENCE [LARGE SCALE GENOMIC DNA]</scope>
    <source>
        <strain evidence="1 2">MUT 4182</strain>
    </source>
</reference>
<dbReference type="Proteomes" id="UP000054248">
    <property type="component" value="Unassembled WGS sequence"/>
</dbReference>
<dbReference type="AlphaFoldDB" id="A0A0C3QHY2"/>
<dbReference type="OrthoDB" id="1750432at2759"/>
<dbReference type="InterPro" id="IPR021109">
    <property type="entry name" value="Peptidase_aspartic_dom_sf"/>
</dbReference>
<name>A0A0C3QHY2_9AGAM</name>
<reference evidence="2" key="2">
    <citation type="submission" date="2015-01" db="EMBL/GenBank/DDBJ databases">
        <title>Evolutionary Origins and Diversification of the Mycorrhizal Mutualists.</title>
        <authorList>
            <consortium name="DOE Joint Genome Institute"/>
            <consortium name="Mycorrhizal Genomics Consortium"/>
            <person name="Kohler A."/>
            <person name="Kuo A."/>
            <person name="Nagy L.G."/>
            <person name="Floudas D."/>
            <person name="Copeland A."/>
            <person name="Barry K.W."/>
            <person name="Cichocki N."/>
            <person name="Veneault-Fourrey C."/>
            <person name="LaButti K."/>
            <person name="Lindquist E.A."/>
            <person name="Lipzen A."/>
            <person name="Lundell T."/>
            <person name="Morin E."/>
            <person name="Murat C."/>
            <person name="Riley R."/>
            <person name="Ohm R."/>
            <person name="Sun H."/>
            <person name="Tunlid A."/>
            <person name="Henrissat B."/>
            <person name="Grigoriev I.V."/>
            <person name="Hibbett D.S."/>
            <person name="Martin F."/>
        </authorList>
    </citation>
    <scope>NUCLEOTIDE SEQUENCE [LARGE SCALE GENOMIC DNA]</scope>
    <source>
        <strain evidence="2">MUT 4182</strain>
    </source>
</reference>
<accession>A0A0C3QHY2</accession>
<gene>
    <name evidence="1" type="ORF">M407DRAFT_8417</name>
</gene>
<organism evidence="1 2">
    <name type="scientific">Tulasnella calospora MUT 4182</name>
    <dbReference type="NCBI Taxonomy" id="1051891"/>
    <lineage>
        <taxon>Eukaryota</taxon>
        <taxon>Fungi</taxon>
        <taxon>Dikarya</taxon>
        <taxon>Basidiomycota</taxon>
        <taxon>Agaricomycotina</taxon>
        <taxon>Agaricomycetes</taxon>
        <taxon>Cantharellales</taxon>
        <taxon>Tulasnellaceae</taxon>
        <taxon>Tulasnella</taxon>
    </lineage>
</organism>
<protein>
    <submittedName>
        <fullName evidence="1">Uncharacterized protein</fullName>
    </submittedName>
</protein>